<dbReference type="OrthoDB" id="5490902at2"/>
<dbReference type="SUPFAM" id="SSF53187">
    <property type="entry name" value="Zn-dependent exopeptidases"/>
    <property type="match status" value="1"/>
</dbReference>
<dbReference type="AlphaFoldDB" id="A0A843YW47"/>
<dbReference type="PANTHER" id="PTHR12756">
    <property type="entry name" value="CYTOSOLIC CARBOXYPEPTIDASE"/>
    <property type="match status" value="1"/>
</dbReference>
<dbReference type="Pfam" id="PF00246">
    <property type="entry name" value="Peptidase_M14"/>
    <property type="match status" value="1"/>
</dbReference>
<dbReference type="Proteomes" id="UP000451565">
    <property type="component" value="Unassembled WGS sequence"/>
</dbReference>
<organism evidence="4 5">
    <name type="scientific">Glaciimonas soli</name>
    <dbReference type="NCBI Taxonomy" id="2590999"/>
    <lineage>
        <taxon>Bacteria</taxon>
        <taxon>Pseudomonadati</taxon>
        <taxon>Pseudomonadota</taxon>
        <taxon>Betaproteobacteria</taxon>
        <taxon>Burkholderiales</taxon>
        <taxon>Oxalobacteraceae</taxon>
        <taxon>Glaciimonas</taxon>
    </lineage>
</organism>
<proteinExistence type="inferred from homology"/>
<comment type="cofactor">
    <cofactor evidence="1">
        <name>Zn(2+)</name>
        <dbReference type="ChEBI" id="CHEBI:29105"/>
    </cofactor>
</comment>
<feature type="active site" description="Proton donor/acceptor" evidence="2">
    <location>
        <position position="486"/>
    </location>
</feature>
<feature type="domain" description="Peptidase M14" evidence="3">
    <location>
        <begin position="177"/>
        <end position="494"/>
    </location>
</feature>
<gene>
    <name evidence="4" type="ORF">GEV47_12280</name>
</gene>
<dbReference type="GO" id="GO:0008270">
    <property type="term" value="F:zinc ion binding"/>
    <property type="evidence" value="ECO:0007669"/>
    <property type="project" value="InterPro"/>
</dbReference>
<dbReference type="Gene3D" id="2.60.40.3120">
    <property type="match status" value="1"/>
</dbReference>
<evidence type="ECO:0000313" key="4">
    <source>
        <dbReference type="EMBL" id="MQR01452.1"/>
    </source>
</evidence>
<dbReference type="GO" id="GO:0004181">
    <property type="term" value="F:metallocarboxypeptidase activity"/>
    <property type="evidence" value="ECO:0007669"/>
    <property type="project" value="InterPro"/>
</dbReference>
<evidence type="ECO:0000313" key="5">
    <source>
        <dbReference type="Proteomes" id="UP000451565"/>
    </source>
</evidence>
<dbReference type="InterPro" id="IPR040626">
    <property type="entry name" value="Pepdidase_M14_N"/>
</dbReference>
<evidence type="ECO:0000259" key="3">
    <source>
        <dbReference type="PROSITE" id="PS52035"/>
    </source>
</evidence>
<evidence type="ECO:0000256" key="1">
    <source>
        <dbReference type="ARBA" id="ARBA00001947"/>
    </source>
</evidence>
<comment type="caution">
    <text evidence="4">The sequence shown here is derived from an EMBL/GenBank/DDBJ whole genome shotgun (WGS) entry which is preliminary data.</text>
</comment>
<dbReference type="PROSITE" id="PS52035">
    <property type="entry name" value="PEPTIDASE_M14"/>
    <property type="match status" value="1"/>
</dbReference>
<dbReference type="PANTHER" id="PTHR12756:SF11">
    <property type="entry name" value="CYTOSOLIC CARBOXYPEPTIDASE 1"/>
    <property type="match status" value="1"/>
</dbReference>
<dbReference type="Pfam" id="PF18027">
    <property type="entry name" value="Pepdidase_M14_N"/>
    <property type="match status" value="1"/>
</dbReference>
<dbReference type="RefSeq" id="WP_153235084.1">
    <property type="nucleotide sequence ID" value="NZ_WINI01000007.1"/>
</dbReference>
<keyword evidence="5" id="KW-1185">Reference proteome</keyword>
<protein>
    <recommendedName>
        <fullName evidence="3">Peptidase M14 domain-containing protein</fullName>
    </recommendedName>
</protein>
<name>A0A843YW47_9BURK</name>
<dbReference type="InterPro" id="IPR050821">
    <property type="entry name" value="Cytosolic_carboxypeptidase"/>
</dbReference>
<reference evidence="4 5" key="1">
    <citation type="submission" date="2019-10" db="EMBL/GenBank/DDBJ databases">
        <title>Glaciimonas soli sp. nov., a psychrophilic bacterium isolated from the forest soil of a high elevation mountain in Taiwan.</title>
        <authorList>
            <person name="Wang L.-T."/>
            <person name="Shieh W.Y."/>
        </authorList>
    </citation>
    <scope>NUCLEOTIDE SEQUENCE [LARGE SCALE GENOMIC DNA]</scope>
    <source>
        <strain evidence="4 5">GS1</strain>
    </source>
</reference>
<accession>A0A843YW47</accession>
<sequence>MPKIHRTQHYLAPRVFFSLITALMLLMTVSISGCNGLSNNNMLNKSEPIDIVHPQFSAGFESASLGIVSALDGSGHAWNVAIKDDNNDANLPVSYRTWFYFRADDVPTASALRLEFSGFGFPYFFIPVYSYDQKNWQYFHEDEVTFKPNCTDLTQKDCGLIVNKRFDKTTVWIARTFPYTANDLSVFLDSITDNPHVRIQTLGKSPNDQPIRMITIGDRLTGHSAHSAAADHKKTVWINARTHPAETGPSFLLEGLIHTVLANDRIGKYLRQHYVFKIVPMHNVDGVTAGNYRTNTASINLEHRWFFDEQSSPYLNDQAPMEDKLLNTKAMVPILRDQKNPPVLALNLHSSNSTPDTAAFFFPHFGIDPIKYNQAEQALWQTQDAFIKAVASHYHGKIEQPPKDGGSGFLNSAFPESWWWEHKGSAVNAITMETTYGRAGFDHWISSNDLRELGVAVALAIADMNDASKTFDKDDVSMFSLPFNTELYGKDEGD</sequence>
<dbReference type="GO" id="GO:0006508">
    <property type="term" value="P:proteolysis"/>
    <property type="evidence" value="ECO:0007669"/>
    <property type="project" value="InterPro"/>
</dbReference>
<dbReference type="Gene3D" id="3.40.630.10">
    <property type="entry name" value="Zn peptidases"/>
    <property type="match status" value="1"/>
</dbReference>
<dbReference type="EMBL" id="WINI01000007">
    <property type="protein sequence ID" value="MQR01452.1"/>
    <property type="molecule type" value="Genomic_DNA"/>
</dbReference>
<comment type="similarity">
    <text evidence="2">Belongs to the peptidase M14 family.</text>
</comment>
<evidence type="ECO:0000256" key="2">
    <source>
        <dbReference type="PROSITE-ProRule" id="PRU01379"/>
    </source>
</evidence>
<dbReference type="PROSITE" id="PS51257">
    <property type="entry name" value="PROKAR_LIPOPROTEIN"/>
    <property type="match status" value="1"/>
</dbReference>
<dbReference type="InterPro" id="IPR000834">
    <property type="entry name" value="Peptidase_M14"/>
</dbReference>